<gene>
    <name evidence="1" type="ORF">AVEN_159802_1</name>
</gene>
<keyword evidence="2" id="KW-1185">Reference proteome</keyword>
<sequence>MKSTRTRAKNDVIGFRRREPIILSDFLPQLYQGRGCKYSPRSDGEDYTSIGTASPNFRTSSARGRFTGKVRFNIHKAPNTADLQWNRFSNPDLDVPEADTLKLDQLPSTNTSVIARIQ</sequence>
<proteinExistence type="predicted"/>
<dbReference type="Proteomes" id="UP000499080">
    <property type="component" value="Unassembled WGS sequence"/>
</dbReference>
<dbReference type="AlphaFoldDB" id="A0A4Y2UVK4"/>
<name>A0A4Y2UVK4_ARAVE</name>
<evidence type="ECO:0000313" key="1">
    <source>
        <dbReference type="EMBL" id="GBO16241.1"/>
    </source>
</evidence>
<comment type="caution">
    <text evidence="1">The sequence shown here is derived from an EMBL/GenBank/DDBJ whole genome shotgun (WGS) entry which is preliminary data.</text>
</comment>
<dbReference type="EMBL" id="BGPR01040160">
    <property type="protein sequence ID" value="GBO16241.1"/>
    <property type="molecule type" value="Genomic_DNA"/>
</dbReference>
<protein>
    <submittedName>
        <fullName evidence="1">Uncharacterized protein</fullName>
    </submittedName>
</protein>
<reference evidence="1 2" key="1">
    <citation type="journal article" date="2019" name="Sci. Rep.">
        <title>Orb-weaving spider Araneus ventricosus genome elucidates the spidroin gene catalogue.</title>
        <authorList>
            <person name="Kono N."/>
            <person name="Nakamura H."/>
            <person name="Ohtoshi R."/>
            <person name="Moran D.A.P."/>
            <person name="Shinohara A."/>
            <person name="Yoshida Y."/>
            <person name="Fujiwara M."/>
            <person name="Mori M."/>
            <person name="Tomita M."/>
            <person name="Arakawa K."/>
        </authorList>
    </citation>
    <scope>NUCLEOTIDE SEQUENCE [LARGE SCALE GENOMIC DNA]</scope>
</reference>
<evidence type="ECO:0000313" key="2">
    <source>
        <dbReference type="Proteomes" id="UP000499080"/>
    </source>
</evidence>
<organism evidence="1 2">
    <name type="scientific">Araneus ventricosus</name>
    <name type="common">Orbweaver spider</name>
    <name type="synonym">Epeira ventricosa</name>
    <dbReference type="NCBI Taxonomy" id="182803"/>
    <lineage>
        <taxon>Eukaryota</taxon>
        <taxon>Metazoa</taxon>
        <taxon>Ecdysozoa</taxon>
        <taxon>Arthropoda</taxon>
        <taxon>Chelicerata</taxon>
        <taxon>Arachnida</taxon>
        <taxon>Araneae</taxon>
        <taxon>Araneomorphae</taxon>
        <taxon>Entelegynae</taxon>
        <taxon>Araneoidea</taxon>
        <taxon>Araneidae</taxon>
        <taxon>Araneus</taxon>
    </lineage>
</organism>
<accession>A0A4Y2UVK4</accession>